<evidence type="ECO:0000256" key="1">
    <source>
        <dbReference type="SAM" id="MobiDB-lite"/>
    </source>
</evidence>
<protein>
    <submittedName>
        <fullName evidence="2">Uncharacterized protein</fullName>
    </submittedName>
</protein>
<feature type="region of interest" description="Disordered" evidence="1">
    <location>
        <begin position="101"/>
        <end position="232"/>
    </location>
</feature>
<evidence type="ECO:0000313" key="3">
    <source>
        <dbReference type="Proteomes" id="UP000488956"/>
    </source>
</evidence>
<feature type="compositionally biased region" description="Basic and acidic residues" evidence="1">
    <location>
        <begin position="329"/>
        <end position="344"/>
    </location>
</feature>
<reference evidence="2 3" key="1">
    <citation type="submission" date="2018-09" db="EMBL/GenBank/DDBJ databases">
        <title>Genomic investigation of the strawberry pathogen Phytophthora fragariae indicates pathogenicity is determined by transcriptional variation in three key races.</title>
        <authorList>
            <person name="Adams T.M."/>
            <person name="Armitage A.D."/>
            <person name="Sobczyk M.K."/>
            <person name="Bates H.J."/>
            <person name="Dunwell J.M."/>
            <person name="Nellist C.F."/>
            <person name="Harrison R.J."/>
        </authorList>
    </citation>
    <scope>NUCLEOTIDE SEQUENCE [LARGE SCALE GENOMIC DNA]</scope>
    <source>
        <strain evidence="2 3">ONT-3</strain>
    </source>
</reference>
<feature type="compositionally biased region" description="Polar residues" evidence="1">
    <location>
        <begin position="101"/>
        <end position="114"/>
    </location>
</feature>
<dbReference type="Proteomes" id="UP000488956">
    <property type="component" value="Unassembled WGS sequence"/>
</dbReference>
<accession>A0A6G0KWB5</accession>
<feature type="compositionally biased region" description="Pro residues" evidence="1">
    <location>
        <begin position="166"/>
        <end position="182"/>
    </location>
</feature>
<feature type="region of interest" description="Disordered" evidence="1">
    <location>
        <begin position="271"/>
        <end position="415"/>
    </location>
</feature>
<proteinExistence type="predicted"/>
<dbReference type="EMBL" id="QXFX01000950">
    <property type="protein sequence ID" value="KAE9100078.1"/>
    <property type="molecule type" value="Genomic_DNA"/>
</dbReference>
<feature type="compositionally biased region" description="Acidic residues" evidence="1">
    <location>
        <begin position="304"/>
        <end position="328"/>
    </location>
</feature>
<name>A0A6G0KWB5_9STRA</name>
<comment type="caution">
    <text evidence="2">The sequence shown here is derived from an EMBL/GenBank/DDBJ whole genome shotgun (WGS) entry which is preliminary data.</text>
</comment>
<evidence type="ECO:0000313" key="2">
    <source>
        <dbReference type="EMBL" id="KAE9100078.1"/>
    </source>
</evidence>
<gene>
    <name evidence="2" type="ORF">PF010_g14937</name>
</gene>
<feature type="compositionally biased region" description="Acidic residues" evidence="1">
    <location>
        <begin position="381"/>
        <end position="409"/>
    </location>
</feature>
<organism evidence="2 3">
    <name type="scientific">Phytophthora fragariae</name>
    <dbReference type="NCBI Taxonomy" id="53985"/>
    <lineage>
        <taxon>Eukaryota</taxon>
        <taxon>Sar</taxon>
        <taxon>Stramenopiles</taxon>
        <taxon>Oomycota</taxon>
        <taxon>Peronosporomycetes</taxon>
        <taxon>Peronosporales</taxon>
        <taxon>Peronosporaceae</taxon>
        <taxon>Phytophthora</taxon>
    </lineage>
</organism>
<dbReference type="AlphaFoldDB" id="A0A6G0KWB5"/>
<sequence>MDYAMDFKAIWPLLRKEKWTWKAATGIQIQDEHFHNYVKPGRKLRGGKQGEDFFNGEDELLAYVRSDKALCARLKIPNVYVVQSFKIPLLVLTTCAEAIEQSQPAKRPKTSPTSTAAHKHPAAKAQKKKTKKQMNEEAKQRRRELAAFDKVWGHRNITDADGKSVEPPPTTPASTASPPPRAEPSNADETGDADVEGISSSGNTDAGALARANADTDRPALADNADQDAGVQATTGVNSTALVTNADTGESAAATAGTGCSLAETHANVDISPADSESSVAFRSADVDSTRVSNGDDEHYSSDESVEEVTADSQDEACKPDDDEDQEGDHDVNDASDEETKVADSRPACVESSKRVLRDQGGSSPLRFDYADILDPNFVEPDGENSLDTDGEGDDDPAEAAVSESDDTSSDTSDLCKTDCLQRELSRMTELLSNKELERLHMNIQESSEVYNDDQLDEMKRTG</sequence>
<feature type="compositionally biased region" description="Basic residues" evidence="1">
    <location>
        <begin position="117"/>
        <end position="132"/>
    </location>
</feature>
<feature type="compositionally biased region" description="Basic and acidic residues" evidence="1">
    <location>
        <begin position="133"/>
        <end position="147"/>
    </location>
</feature>
<feature type="compositionally biased region" description="Basic and acidic residues" evidence="1">
    <location>
        <begin position="285"/>
        <end position="302"/>
    </location>
</feature>